<proteinExistence type="predicted"/>
<dbReference type="SMART" id="SM00729">
    <property type="entry name" value="Elp3"/>
    <property type="match status" value="1"/>
</dbReference>
<dbReference type="InterPro" id="IPR007197">
    <property type="entry name" value="rSAM"/>
</dbReference>
<dbReference type="SUPFAM" id="SSF102114">
    <property type="entry name" value="Radical SAM enzymes"/>
    <property type="match status" value="1"/>
</dbReference>
<dbReference type="InterPro" id="IPR006638">
    <property type="entry name" value="Elp3/MiaA/NifB-like_rSAM"/>
</dbReference>
<evidence type="ECO:0000256" key="2">
    <source>
        <dbReference type="ARBA" id="ARBA00022723"/>
    </source>
</evidence>
<dbReference type="PROSITE" id="PS51918">
    <property type="entry name" value="RADICAL_SAM"/>
    <property type="match status" value="1"/>
</dbReference>
<accession>A0A1Y6K4V7</accession>
<organism evidence="6 7">
    <name type="scientific">Candidatus Brevifilum fermentans</name>
    <dbReference type="NCBI Taxonomy" id="1986204"/>
    <lineage>
        <taxon>Bacteria</taxon>
        <taxon>Bacillati</taxon>
        <taxon>Chloroflexota</taxon>
        <taxon>Anaerolineae</taxon>
        <taxon>Anaerolineales</taxon>
        <taxon>Anaerolineaceae</taxon>
        <taxon>Candidatus Brevifilum</taxon>
    </lineage>
</organism>
<dbReference type="InterPro" id="IPR013785">
    <property type="entry name" value="Aldolase_TIM"/>
</dbReference>
<evidence type="ECO:0000313" key="7">
    <source>
        <dbReference type="Proteomes" id="UP000195514"/>
    </source>
</evidence>
<gene>
    <name evidence="6" type="ORF">CFX1CAM_1618</name>
</gene>
<dbReference type="Gene3D" id="3.20.20.70">
    <property type="entry name" value="Aldolase class I"/>
    <property type="match status" value="1"/>
</dbReference>
<dbReference type="OrthoDB" id="9801154at2"/>
<dbReference type="GO" id="GO:0051536">
    <property type="term" value="F:iron-sulfur cluster binding"/>
    <property type="evidence" value="ECO:0007669"/>
    <property type="project" value="UniProtKB-KW"/>
</dbReference>
<dbReference type="GO" id="GO:0003824">
    <property type="term" value="F:catalytic activity"/>
    <property type="evidence" value="ECO:0007669"/>
    <property type="project" value="InterPro"/>
</dbReference>
<evidence type="ECO:0000256" key="3">
    <source>
        <dbReference type="ARBA" id="ARBA00023004"/>
    </source>
</evidence>
<dbReference type="InterPro" id="IPR058240">
    <property type="entry name" value="rSAM_sf"/>
</dbReference>
<evidence type="ECO:0000259" key="5">
    <source>
        <dbReference type="PROSITE" id="PS51918"/>
    </source>
</evidence>
<dbReference type="SFLD" id="SFLDS00029">
    <property type="entry name" value="Radical_SAM"/>
    <property type="match status" value="1"/>
</dbReference>
<dbReference type="GO" id="GO:0046872">
    <property type="term" value="F:metal ion binding"/>
    <property type="evidence" value="ECO:0007669"/>
    <property type="project" value="UniProtKB-KW"/>
</dbReference>
<dbReference type="Gene3D" id="1.10.150.320">
    <property type="entry name" value="Photosystem II 12 kDa extrinsic protein"/>
    <property type="match status" value="1"/>
</dbReference>
<sequence>MDVFEKIKLTGLNMPFESAEDEISSRQLPDCAVDVDVLSTIFPMIQARLPNGQTIPLLKTMQTSVCEKDCHYCCFRSERDTPRASLSPDELASAVNRLTRAGIAKGLFLSSGVAGGGAHTQDRLIATAEILRQKYHYQEYIHLKIMPDAEKDQVLRAMQLADRVSINLEGPNETSLRRLAPHKSFLSELLGPLKMIEDIRQTESPHLVWNQRWPSSCTQFVVGAVGESDAQLLHTTVQLQQRFHITRAYYSKFSPVIRTPFENLPPASSLRQHRLYQAFFLLRDYHFDYEELAFDSGGNLNLEKDPKLVWAESHLYETPIEINTAEYTQLLKVPGIGSIGAKKILLARTYGIIRDVHTLQKMGITTARASKFILINGRRPPYQPGLLKISS</sequence>
<dbReference type="InterPro" id="IPR010994">
    <property type="entry name" value="RuvA_2-like"/>
</dbReference>
<dbReference type="RefSeq" id="WP_087862509.1">
    <property type="nucleotide sequence ID" value="NZ_LT859958.1"/>
</dbReference>
<keyword evidence="7" id="KW-1185">Reference proteome</keyword>
<dbReference type="Pfam" id="PF04055">
    <property type="entry name" value="Radical_SAM"/>
    <property type="match status" value="1"/>
</dbReference>
<dbReference type="Proteomes" id="UP000195514">
    <property type="component" value="Chromosome I"/>
</dbReference>
<evidence type="ECO:0000313" key="6">
    <source>
        <dbReference type="EMBL" id="SMX54683.1"/>
    </source>
</evidence>
<evidence type="ECO:0000256" key="4">
    <source>
        <dbReference type="ARBA" id="ARBA00023014"/>
    </source>
</evidence>
<keyword evidence="3" id="KW-0408">Iron</keyword>
<dbReference type="AlphaFoldDB" id="A0A1Y6K4V7"/>
<reference evidence="7" key="1">
    <citation type="submission" date="2017-05" db="EMBL/GenBank/DDBJ databases">
        <authorList>
            <person name="Kirkegaard R."/>
            <person name="Mcilroy J S."/>
        </authorList>
    </citation>
    <scope>NUCLEOTIDE SEQUENCE [LARGE SCALE GENOMIC DNA]</scope>
</reference>
<keyword evidence="4" id="KW-0411">Iron-sulfur</keyword>
<protein>
    <recommendedName>
        <fullName evidence="5">Radical SAM core domain-containing protein</fullName>
    </recommendedName>
</protein>
<evidence type="ECO:0000256" key="1">
    <source>
        <dbReference type="ARBA" id="ARBA00022691"/>
    </source>
</evidence>
<dbReference type="InterPro" id="IPR023874">
    <property type="entry name" value="DNA_rSAM_put"/>
</dbReference>
<name>A0A1Y6K4V7_9CHLR</name>
<dbReference type="KEGG" id="abat:CFX1CAM_1618"/>
<keyword evidence="2" id="KW-0479">Metal-binding</keyword>
<feature type="domain" description="Radical SAM core" evidence="5">
    <location>
        <begin position="50"/>
        <end position="295"/>
    </location>
</feature>
<dbReference type="EMBL" id="LT859958">
    <property type="protein sequence ID" value="SMX54683.1"/>
    <property type="molecule type" value="Genomic_DNA"/>
</dbReference>
<keyword evidence="1" id="KW-0949">S-adenosyl-L-methionine</keyword>
<dbReference type="SFLD" id="SFLDG01102">
    <property type="entry name" value="Uncharacterised_Radical_SAM_Su"/>
    <property type="match status" value="1"/>
</dbReference>
<dbReference type="SUPFAM" id="SSF47781">
    <property type="entry name" value="RuvA domain 2-like"/>
    <property type="match status" value="1"/>
</dbReference>